<dbReference type="OMA" id="NMQIQVE"/>
<dbReference type="Pfam" id="PF00118">
    <property type="entry name" value="Cpn60_TCP1"/>
    <property type="match status" value="1"/>
</dbReference>
<dbReference type="AlphaFoldDB" id="A0A151ZRU0"/>
<keyword evidence="4" id="KW-0143">Chaperone</keyword>
<comment type="function">
    <text evidence="5">Molecular chaperone; assists the folding of proteins upon ATP hydrolysis. Known to play a role, in vitro, in the folding of actin and tubulin.</text>
</comment>
<proteinExistence type="inferred from homology"/>
<dbReference type="PANTHER" id="PTHR11353">
    <property type="entry name" value="CHAPERONIN"/>
    <property type="match status" value="1"/>
</dbReference>
<dbReference type="OrthoDB" id="21352at2759"/>
<dbReference type="InterPro" id="IPR002423">
    <property type="entry name" value="Cpn60/GroEL/TCP-1"/>
</dbReference>
<dbReference type="SUPFAM" id="SSF48592">
    <property type="entry name" value="GroEL equatorial domain-like"/>
    <property type="match status" value="1"/>
</dbReference>
<evidence type="ECO:0000256" key="1">
    <source>
        <dbReference type="ARBA" id="ARBA00008020"/>
    </source>
</evidence>
<dbReference type="GO" id="GO:0140662">
    <property type="term" value="F:ATP-dependent protein folding chaperone"/>
    <property type="evidence" value="ECO:0007669"/>
    <property type="project" value="InterPro"/>
</dbReference>
<dbReference type="SUPFAM" id="SSF52029">
    <property type="entry name" value="GroEL apical domain-like"/>
    <property type="match status" value="1"/>
</dbReference>
<keyword evidence="7" id="KW-1185">Reference proteome</keyword>
<protein>
    <submittedName>
        <fullName evidence="6">Uncharacterized protein</fullName>
    </submittedName>
</protein>
<comment type="similarity">
    <text evidence="1">Belongs to the TCP-1 chaperonin family.</text>
</comment>
<dbReference type="Gene3D" id="3.30.260.10">
    <property type="entry name" value="TCP-1-like chaperonin intermediate domain"/>
    <property type="match status" value="1"/>
</dbReference>
<evidence type="ECO:0000256" key="5">
    <source>
        <dbReference type="ARBA" id="ARBA00024677"/>
    </source>
</evidence>
<dbReference type="InterPro" id="IPR017998">
    <property type="entry name" value="Chaperone_TCP-1"/>
</dbReference>
<dbReference type="EMBL" id="LODT01000021">
    <property type="protein sequence ID" value="KYQ96697.1"/>
    <property type="molecule type" value="Genomic_DNA"/>
</dbReference>
<accession>A0A151ZRU0</accession>
<dbReference type="InterPro" id="IPR027409">
    <property type="entry name" value="GroEL-like_apical_dom_sf"/>
</dbReference>
<dbReference type="STRING" id="361077.A0A151ZRU0"/>
<keyword evidence="2" id="KW-0547">Nucleotide-binding</keyword>
<name>A0A151ZRU0_TIELA</name>
<dbReference type="GO" id="GO:0005524">
    <property type="term" value="F:ATP binding"/>
    <property type="evidence" value="ECO:0007669"/>
    <property type="project" value="UniProtKB-KW"/>
</dbReference>
<evidence type="ECO:0000256" key="2">
    <source>
        <dbReference type="ARBA" id="ARBA00022741"/>
    </source>
</evidence>
<dbReference type="Gene3D" id="3.50.7.10">
    <property type="entry name" value="GroEL"/>
    <property type="match status" value="1"/>
</dbReference>
<dbReference type="Proteomes" id="UP000076078">
    <property type="component" value="Unassembled WGS sequence"/>
</dbReference>
<keyword evidence="3" id="KW-0067">ATP-binding</keyword>
<evidence type="ECO:0000313" key="6">
    <source>
        <dbReference type="EMBL" id="KYQ96697.1"/>
    </source>
</evidence>
<evidence type="ECO:0000256" key="3">
    <source>
        <dbReference type="ARBA" id="ARBA00022840"/>
    </source>
</evidence>
<dbReference type="InterPro" id="IPR027413">
    <property type="entry name" value="GROEL-like_equatorial_sf"/>
</dbReference>
<sequence length="500" mass="57767">MDSNETYLNLLRSNVIILKSFSESIKLSFGPYGLSKIIVDQSENENKDSDSTKQKRIIISSDGFTLLKFFKIKHPIGDFIKRYLLNREYLIHGGVSSVLILSTHLLESSLDLLLSGLDLDQIYQGFKYCLKQSLLFLDSLKNNNNNSNISNNSYIQIKSKFNLIGKNELLELLNSNPSLNLSKVHSQVVVNLNFRKEVQIILIENSLVFRINKYINIPTYKKHSISENNKSEKVLLFGIDIQLEKSNLQIQLEFNNIKEMLDWKVDEEHHFKKYLKELVEVHKVTTIVTSGDIDDIALHYMNQFNILALRYIPITILTKLSVALGSKINYSMDIKDIELGNQYQPISINEYQITPNNHLHDDNDILYQFKISLSPLNTILISGTNEFQSQELKKYLDDIIMYSTSTLDNNNNNNYIKVKEPIELELSNHLLNIHLPDKESIVKHSIEKYAKSLLLLGKTNQHINNNNIEFNENLQLKRKIYSDSCNLIFILLQINDLIVI</sequence>
<evidence type="ECO:0000313" key="7">
    <source>
        <dbReference type="Proteomes" id="UP000076078"/>
    </source>
</evidence>
<dbReference type="InParanoid" id="A0A151ZRU0"/>
<dbReference type="InterPro" id="IPR027410">
    <property type="entry name" value="TCP-1-like_intermed_sf"/>
</dbReference>
<dbReference type="FunCoup" id="A0A151ZRU0">
    <property type="interactions" value="457"/>
</dbReference>
<dbReference type="Gene3D" id="1.10.560.10">
    <property type="entry name" value="GroEL-like equatorial domain"/>
    <property type="match status" value="1"/>
</dbReference>
<comment type="caution">
    <text evidence="6">The sequence shown here is derived from an EMBL/GenBank/DDBJ whole genome shotgun (WGS) entry which is preliminary data.</text>
</comment>
<reference evidence="6 7" key="1">
    <citation type="submission" date="2015-12" db="EMBL/GenBank/DDBJ databases">
        <title>Dictyostelia acquired genes for synthesis and detection of signals that induce cell-type specialization by lateral gene transfer from prokaryotes.</title>
        <authorList>
            <person name="Gloeckner G."/>
            <person name="Schaap P."/>
        </authorList>
    </citation>
    <scope>NUCLEOTIDE SEQUENCE [LARGE SCALE GENOMIC DNA]</scope>
    <source>
        <strain evidence="6 7">TK</strain>
    </source>
</reference>
<organism evidence="6 7">
    <name type="scientific">Tieghemostelium lacteum</name>
    <name type="common">Slime mold</name>
    <name type="synonym">Dictyostelium lacteum</name>
    <dbReference type="NCBI Taxonomy" id="361077"/>
    <lineage>
        <taxon>Eukaryota</taxon>
        <taxon>Amoebozoa</taxon>
        <taxon>Evosea</taxon>
        <taxon>Eumycetozoa</taxon>
        <taxon>Dictyostelia</taxon>
        <taxon>Dictyosteliales</taxon>
        <taxon>Raperosteliaceae</taxon>
        <taxon>Tieghemostelium</taxon>
    </lineage>
</organism>
<evidence type="ECO:0000256" key="4">
    <source>
        <dbReference type="ARBA" id="ARBA00023186"/>
    </source>
</evidence>
<gene>
    <name evidence="6" type="ORF">DLAC_03990</name>
</gene>